<accession>A0A2Z6MWH1</accession>
<dbReference type="GO" id="GO:0016887">
    <property type="term" value="F:ATP hydrolysis activity"/>
    <property type="evidence" value="ECO:0007669"/>
    <property type="project" value="RHEA"/>
</dbReference>
<feature type="domain" description="DNA helicase Pif1-like DEAD-box helicase" evidence="3">
    <location>
        <begin position="828"/>
        <end position="1049"/>
    </location>
</feature>
<dbReference type="AlphaFoldDB" id="A0A2Z6MWH1"/>
<comment type="cofactor">
    <cofactor evidence="1">
        <name>Mg(2+)</name>
        <dbReference type="ChEBI" id="CHEBI:18420"/>
    </cofactor>
</comment>
<keyword evidence="1" id="KW-0234">DNA repair</keyword>
<gene>
    <name evidence="6" type="ORF">TSUD_223160</name>
</gene>
<keyword evidence="1" id="KW-0067">ATP-binding</keyword>
<feature type="region of interest" description="Disordered" evidence="2">
    <location>
        <begin position="90"/>
        <end position="124"/>
    </location>
</feature>
<dbReference type="InterPro" id="IPR010285">
    <property type="entry name" value="DNA_helicase_pif1-like_DEAD"/>
</dbReference>
<dbReference type="GO" id="GO:0006281">
    <property type="term" value="P:DNA repair"/>
    <property type="evidence" value="ECO:0007669"/>
    <property type="project" value="UniProtKB-KW"/>
</dbReference>
<dbReference type="EC" id="5.6.2.3" evidence="1"/>
<protein>
    <recommendedName>
        <fullName evidence="1">ATP-dependent DNA helicase</fullName>
        <ecNumber evidence="1">5.6.2.3</ecNumber>
    </recommendedName>
</protein>
<evidence type="ECO:0000313" key="7">
    <source>
        <dbReference type="Proteomes" id="UP000242715"/>
    </source>
</evidence>
<feature type="compositionally biased region" description="Polar residues" evidence="2">
    <location>
        <begin position="40"/>
        <end position="53"/>
    </location>
</feature>
<name>A0A2Z6MWH1_TRISU</name>
<proteinExistence type="inferred from homology"/>
<dbReference type="InterPro" id="IPR049163">
    <property type="entry name" value="Pif1-like_2B_dom"/>
</dbReference>
<keyword evidence="7" id="KW-1185">Reference proteome</keyword>
<dbReference type="Pfam" id="PF05970">
    <property type="entry name" value="PIF1"/>
    <property type="match status" value="1"/>
</dbReference>
<feature type="region of interest" description="Disordered" evidence="2">
    <location>
        <begin position="35"/>
        <end position="57"/>
    </location>
</feature>
<comment type="similarity">
    <text evidence="1">Belongs to the helicase family.</text>
</comment>
<organism evidence="6 7">
    <name type="scientific">Trifolium subterraneum</name>
    <name type="common">Subterranean clover</name>
    <dbReference type="NCBI Taxonomy" id="3900"/>
    <lineage>
        <taxon>Eukaryota</taxon>
        <taxon>Viridiplantae</taxon>
        <taxon>Streptophyta</taxon>
        <taxon>Embryophyta</taxon>
        <taxon>Tracheophyta</taxon>
        <taxon>Spermatophyta</taxon>
        <taxon>Magnoliopsida</taxon>
        <taxon>eudicotyledons</taxon>
        <taxon>Gunneridae</taxon>
        <taxon>Pentapetalae</taxon>
        <taxon>rosids</taxon>
        <taxon>fabids</taxon>
        <taxon>Fabales</taxon>
        <taxon>Fabaceae</taxon>
        <taxon>Papilionoideae</taxon>
        <taxon>50 kb inversion clade</taxon>
        <taxon>NPAAA clade</taxon>
        <taxon>Hologalegina</taxon>
        <taxon>IRL clade</taxon>
        <taxon>Trifolieae</taxon>
        <taxon>Trifolium</taxon>
    </lineage>
</organism>
<evidence type="ECO:0000256" key="2">
    <source>
        <dbReference type="SAM" id="MobiDB-lite"/>
    </source>
</evidence>
<dbReference type="EMBL" id="DF973367">
    <property type="protein sequence ID" value="GAU28075.1"/>
    <property type="molecule type" value="Genomic_DNA"/>
</dbReference>
<keyword evidence="1" id="KW-0547">Nucleotide-binding</keyword>
<evidence type="ECO:0000256" key="1">
    <source>
        <dbReference type="RuleBase" id="RU363044"/>
    </source>
</evidence>
<dbReference type="Proteomes" id="UP000242715">
    <property type="component" value="Unassembled WGS sequence"/>
</dbReference>
<keyword evidence="1" id="KW-0347">Helicase</keyword>
<dbReference type="Pfam" id="PF14214">
    <property type="entry name" value="Helitron_like_N"/>
    <property type="match status" value="1"/>
</dbReference>
<keyword evidence="1" id="KW-0227">DNA damage</keyword>
<evidence type="ECO:0000259" key="4">
    <source>
        <dbReference type="Pfam" id="PF14214"/>
    </source>
</evidence>
<dbReference type="Pfam" id="PF21530">
    <property type="entry name" value="Pif1_2B_dom"/>
    <property type="match status" value="1"/>
</dbReference>
<dbReference type="GO" id="GO:0043139">
    <property type="term" value="F:5'-3' DNA helicase activity"/>
    <property type="evidence" value="ECO:0007669"/>
    <property type="project" value="UniProtKB-EC"/>
</dbReference>
<keyword evidence="1" id="KW-0378">Hydrolase</keyword>
<keyword evidence="1" id="KW-0233">DNA recombination</keyword>
<evidence type="ECO:0000313" key="6">
    <source>
        <dbReference type="EMBL" id="GAU28075.1"/>
    </source>
</evidence>
<reference evidence="7" key="1">
    <citation type="journal article" date="2017" name="Front. Plant Sci.">
        <title>Climate Clever Clovers: New Paradigm to Reduce the Environmental Footprint of Ruminants by Breeding Low Methanogenic Forages Utilizing Haplotype Variation.</title>
        <authorList>
            <person name="Kaur P."/>
            <person name="Appels R."/>
            <person name="Bayer P.E."/>
            <person name="Keeble-Gagnere G."/>
            <person name="Wang J."/>
            <person name="Hirakawa H."/>
            <person name="Shirasawa K."/>
            <person name="Vercoe P."/>
            <person name="Stefanova K."/>
            <person name="Durmic Z."/>
            <person name="Nichols P."/>
            <person name="Revell C."/>
            <person name="Isobe S.N."/>
            <person name="Edwards D."/>
            <person name="Erskine W."/>
        </authorList>
    </citation>
    <scope>NUCLEOTIDE SEQUENCE [LARGE SCALE GENOMIC DNA]</scope>
    <source>
        <strain evidence="7">cv. Daliak</strain>
    </source>
</reference>
<dbReference type="GO" id="GO:0005524">
    <property type="term" value="F:ATP binding"/>
    <property type="evidence" value="ECO:0007669"/>
    <property type="project" value="UniProtKB-KW"/>
</dbReference>
<evidence type="ECO:0000259" key="3">
    <source>
        <dbReference type="Pfam" id="PF05970"/>
    </source>
</evidence>
<sequence>MDSQQSKEYAIFTDMIKKKRAAKARIYRKNVLQNKRAKRLTTTSTENPPTLNKNIGRDVQVVRSPQISPNIVLQGNHSVQKNKSQVVPSSALHTQPNIGLNTQSDTSTSYNATPSSSNGIQQTSYHETSLFDDDSADEYLYDDSEGYFDLGDPLFECQRCGANMWYQERMNKCRDAANPKFTLCCRKGKVQLPLLKQPPKVLQDLLFDNDSVESKKFQQQIRTYNMMFAFTSPDAKLYNRFNNGRGPPNIRIQGQACHIIGSMLPMPGQAPKFAQLYIYDTENEIQNRMQGIRSKSTVEVETVRKLSEMLYEHNVHAQSFRMARDRLSRGNIHDLKLRLISERSTDGRIYNQPTVSEVAALIVGDVDYAEKRDIIMETQCGQLQRIDEFHASYLGYQYPLLFPYGEDGYRLNVRHREICVDNKKCDDADSIEQENEDQSVVPVTKRNRLTIREWLAFRIQCRTNEAQTILRSRRLFQQFLVDGFTMMESERLKWLRKNQSKLRVGKYQYLTDSRNSGQTQGGNTGKRVVLPTSYVGSRRYMDQLYYDGMAICSFVGFPDLFITFTCNPNWPEIQRLLNPMNLKAHERPDIITRVFKMKFDELLSDLTKKGLMGKVLPYMYTIEFQKRGLPHAHILIFLHPSHKYPTPSDIDRIISAEISNQANDPELYSLVKTHMIHGPCGTPNRSAPCLKDGYDRITAAIVPNEAGNDNRQGDIDEIKQYLDCSSINRPHHVWKNTWHILADGILYAQQRIANNRELRLSDEELSNLTLIEIERHLQKNRKSLKKYPGMPYPRGYVIEQLGNKLIYEERNYDPVQQLQEFNGLYRNLTDEQRGVFKKIMAAVNSQNGGVFFLYGYGGTGKTYMWRTLASYIRSRKEIVLTVASSGIASLLLPGGRTAHSKFKIPIPTLESSTCNIDKGSDRAELLKLTKLIIWDEAPMAHKFCFEALDKTLKDIMTGSKESPKIFGGKVIVFGGDFRQILPVVPRGTRSDIIHATINSSYIWDHCQVLRLTKNMRLQQNGQADNNFELEQFSNWILKVGDGKLSEPNDGYADIDIPPESLITNFDDPIGAIVQSTYPNFNKNYMNEEFLQSRAILAGTIEIVDAINQYMLGLIPGEEREYLSSDSVDRSEADGNEVFDVLTPEFLNTLTMSGLPNHKIKLKVGIPIMLLRNIDQSEGLCNGTRLIVTRLANHVIEAKIISGKNIGGITYIHRMDITPTQSPWPFKLTRRQFPITVSYAMTINKSQGQSLDNVGLYLPRNILTA</sequence>
<feature type="domain" description="DNA helicase Pif1-like 2B" evidence="5">
    <location>
        <begin position="1144"/>
        <end position="1190"/>
    </location>
</feature>
<dbReference type="PANTHER" id="PTHR10492:SF78">
    <property type="entry name" value="ATP-DEPENDENT DNA HELICASE"/>
    <property type="match status" value="1"/>
</dbReference>
<dbReference type="PANTHER" id="PTHR10492">
    <property type="match status" value="1"/>
</dbReference>
<dbReference type="InterPro" id="IPR025476">
    <property type="entry name" value="Helitron_helicase-like"/>
</dbReference>
<dbReference type="SUPFAM" id="SSF52540">
    <property type="entry name" value="P-loop containing nucleoside triphosphate hydrolases"/>
    <property type="match status" value="2"/>
</dbReference>
<dbReference type="OrthoDB" id="1426855at2759"/>
<feature type="domain" description="Helitron helicase-like" evidence="4">
    <location>
        <begin position="454"/>
        <end position="636"/>
    </location>
</feature>
<dbReference type="InterPro" id="IPR027417">
    <property type="entry name" value="P-loop_NTPase"/>
</dbReference>
<dbReference type="GO" id="GO:0006310">
    <property type="term" value="P:DNA recombination"/>
    <property type="evidence" value="ECO:0007669"/>
    <property type="project" value="UniProtKB-KW"/>
</dbReference>
<comment type="catalytic activity">
    <reaction evidence="1">
        <text>ATP + H2O = ADP + phosphate + H(+)</text>
        <dbReference type="Rhea" id="RHEA:13065"/>
        <dbReference type="ChEBI" id="CHEBI:15377"/>
        <dbReference type="ChEBI" id="CHEBI:15378"/>
        <dbReference type="ChEBI" id="CHEBI:30616"/>
        <dbReference type="ChEBI" id="CHEBI:43474"/>
        <dbReference type="ChEBI" id="CHEBI:456216"/>
        <dbReference type="EC" id="5.6.2.3"/>
    </reaction>
</comment>
<dbReference type="Gene3D" id="3.40.50.300">
    <property type="entry name" value="P-loop containing nucleotide triphosphate hydrolases"/>
    <property type="match status" value="1"/>
</dbReference>
<evidence type="ECO:0000259" key="5">
    <source>
        <dbReference type="Pfam" id="PF21530"/>
    </source>
</evidence>
<dbReference type="GO" id="GO:0000723">
    <property type="term" value="P:telomere maintenance"/>
    <property type="evidence" value="ECO:0007669"/>
    <property type="project" value="InterPro"/>
</dbReference>